<feature type="signal peptide" evidence="1">
    <location>
        <begin position="1"/>
        <end position="25"/>
    </location>
</feature>
<proteinExistence type="predicted"/>
<dbReference type="Proteomes" id="UP000824260">
    <property type="component" value="Unassembled WGS sequence"/>
</dbReference>
<organism evidence="2 3">
    <name type="scientific">Candidatus Pullichristensenella stercorigallinarum</name>
    <dbReference type="NCBI Taxonomy" id="2840909"/>
    <lineage>
        <taxon>Bacteria</taxon>
        <taxon>Bacillati</taxon>
        <taxon>Bacillota</taxon>
        <taxon>Clostridia</taxon>
        <taxon>Candidatus Pullichristensenella</taxon>
    </lineage>
</organism>
<name>A0A9D1CWZ3_9FIRM</name>
<dbReference type="EMBL" id="DVFZ01000103">
    <property type="protein sequence ID" value="HIQ83587.1"/>
    <property type="molecule type" value="Genomic_DNA"/>
</dbReference>
<reference evidence="2" key="2">
    <citation type="journal article" date="2021" name="PeerJ">
        <title>Extensive microbial diversity within the chicken gut microbiome revealed by metagenomics and culture.</title>
        <authorList>
            <person name="Gilroy R."/>
            <person name="Ravi A."/>
            <person name="Getino M."/>
            <person name="Pursley I."/>
            <person name="Horton D.L."/>
            <person name="Alikhan N.F."/>
            <person name="Baker D."/>
            <person name="Gharbi K."/>
            <person name="Hall N."/>
            <person name="Watson M."/>
            <person name="Adriaenssens E.M."/>
            <person name="Foster-Nyarko E."/>
            <person name="Jarju S."/>
            <person name="Secka A."/>
            <person name="Antonio M."/>
            <person name="Oren A."/>
            <person name="Chaudhuri R.R."/>
            <person name="La Ragione R."/>
            <person name="Hildebrand F."/>
            <person name="Pallen M.J."/>
        </authorList>
    </citation>
    <scope>NUCLEOTIDE SEQUENCE</scope>
    <source>
        <strain evidence="2">ChiSjej6B24-2974</strain>
    </source>
</reference>
<evidence type="ECO:0000313" key="3">
    <source>
        <dbReference type="Proteomes" id="UP000824260"/>
    </source>
</evidence>
<evidence type="ECO:0000313" key="2">
    <source>
        <dbReference type="EMBL" id="HIQ83587.1"/>
    </source>
</evidence>
<protein>
    <submittedName>
        <fullName evidence="2">DUF4179 domain-containing protein</fullName>
    </submittedName>
</protein>
<keyword evidence="1" id="KW-0732">Signal</keyword>
<dbReference type="AlphaFoldDB" id="A0A9D1CWZ3"/>
<gene>
    <name evidence="2" type="ORF">IAA52_10865</name>
</gene>
<evidence type="ECO:0000256" key="1">
    <source>
        <dbReference type="SAM" id="SignalP"/>
    </source>
</evidence>
<feature type="chain" id="PRO_5038998673" evidence="1">
    <location>
        <begin position="26"/>
        <end position="374"/>
    </location>
</feature>
<comment type="caution">
    <text evidence="2">The sequence shown here is derived from an EMBL/GenBank/DDBJ whole genome shotgun (WGS) entry which is preliminary data.</text>
</comment>
<sequence length="374" mass="41332">MKRKLRWSAVLAAILALALAGAALAATNAFGILDRLFPDGEPGEMAQKLAAPVGESYGDGENTFTVKEYLFDGRELHVEWEARTAGDELVLFTASKLSAGTEQELLQHGDLRSLYLNEYAALGGEYGTIWAGYTVGEFAGDAPVEPFTVTMQAYFLRPLAPVFAEDDHELEKTRTGPMILLEHLDGACWLATPAALHEARDSEEEIPEGMNQIEYYASLNYYDIIESFEVSFTIVPDVETIASTRIVGQNVFETDDYRMEFTKAEFNAAGTEILWRVYSQTGLPFDEDWVYDLDYAICVNGKEIPLDRGGGGSPDMKYYECEAWGNPLAELPTIVEITPRAGNLMRGKGTDARIPEGTEFPTMTLTLEPVKLAQ</sequence>
<accession>A0A9D1CWZ3</accession>
<reference evidence="2" key="1">
    <citation type="submission" date="2020-10" db="EMBL/GenBank/DDBJ databases">
        <authorList>
            <person name="Gilroy R."/>
        </authorList>
    </citation>
    <scope>NUCLEOTIDE SEQUENCE</scope>
    <source>
        <strain evidence="2">ChiSjej6B24-2974</strain>
    </source>
</reference>